<proteinExistence type="predicted"/>
<feature type="signal peptide" evidence="2">
    <location>
        <begin position="1"/>
        <end position="17"/>
    </location>
</feature>
<name>A0A383UQ54_BLUHO</name>
<evidence type="ECO:0000256" key="2">
    <source>
        <dbReference type="SAM" id="SignalP"/>
    </source>
</evidence>
<reference evidence="3 4" key="1">
    <citation type="submission" date="2017-11" db="EMBL/GenBank/DDBJ databases">
        <authorList>
            <person name="Kracher B."/>
        </authorList>
    </citation>
    <scope>NUCLEOTIDE SEQUENCE [LARGE SCALE GENOMIC DNA]</scope>
    <source>
        <strain evidence="3 4">RACE1</strain>
    </source>
</reference>
<dbReference type="AlphaFoldDB" id="A0A383UQ54"/>
<evidence type="ECO:0000313" key="4">
    <source>
        <dbReference type="Proteomes" id="UP000275772"/>
    </source>
</evidence>
<feature type="compositionally biased region" description="Polar residues" evidence="1">
    <location>
        <begin position="254"/>
        <end position="275"/>
    </location>
</feature>
<evidence type="ECO:0000256" key="1">
    <source>
        <dbReference type="SAM" id="MobiDB-lite"/>
    </source>
</evidence>
<keyword evidence="2" id="KW-0732">Signal</keyword>
<evidence type="ECO:0000313" key="3">
    <source>
        <dbReference type="EMBL" id="SZF02451.1"/>
    </source>
</evidence>
<dbReference type="Proteomes" id="UP000275772">
    <property type="component" value="Unassembled WGS sequence"/>
</dbReference>
<dbReference type="VEuPathDB" id="FungiDB:BLGHR1_13232"/>
<sequence length="324" mass="34875">MLQKSLLIGLTLPAAHALSLSDFQRNFPTATSKACKTAYESQISACTQSDFIISCSTPCVSGLISITKEVMEACRGLKAESNYLLGLVLGGRMVESLCQPLDRQKIINAPFDPLFIEQLRFAGLPRADARSSSELSTLFLTTLAPNTQREPKSSAPPLTTQGFTILHLTVSSVYKTNPSSITKTTILSSPAPTTDSKPTGTTRFSTYTSETVTFSIPIITNTSQIISSTKTVISELSTTSFSSLSSVSADRNETLPTSSTSTYKPSVSVQTTSPKPNIDSGGGSPFDVQNSSVILCTKISQVSTWYMNVNYINQDSLESFVFVY</sequence>
<organism evidence="3 4">
    <name type="scientific">Blumeria hordei</name>
    <name type="common">Barley powdery mildew</name>
    <name type="synonym">Blumeria graminis f. sp. hordei</name>
    <dbReference type="NCBI Taxonomy" id="2867405"/>
    <lineage>
        <taxon>Eukaryota</taxon>
        <taxon>Fungi</taxon>
        <taxon>Dikarya</taxon>
        <taxon>Ascomycota</taxon>
        <taxon>Pezizomycotina</taxon>
        <taxon>Leotiomycetes</taxon>
        <taxon>Erysiphales</taxon>
        <taxon>Erysiphaceae</taxon>
        <taxon>Blumeria</taxon>
    </lineage>
</organism>
<feature type="region of interest" description="Disordered" evidence="1">
    <location>
        <begin position="251"/>
        <end position="284"/>
    </location>
</feature>
<accession>A0A383UQ54</accession>
<protein>
    <submittedName>
        <fullName evidence="3">Uncharacterized protein</fullName>
    </submittedName>
</protein>
<feature type="chain" id="PRO_5016822394" evidence="2">
    <location>
        <begin position="18"/>
        <end position="324"/>
    </location>
</feature>
<gene>
    <name evidence="3" type="ORF">BLGHR1_13232</name>
</gene>
<dbReference type="EMBL" id="UNSH01000042">
    <property type="protein sequence ID" value="SZF02451.1"/>
    <property type="molecule type" value="Genomic_DNA"/>
</dbReference>